<feature type="transmembrane region" description="Helical" evidence="7">
    <location>
        <begin position="622"/>
        <end position="644"/>
    </location>
</feature>
<dbReference type="PROSITE" id="PS50850">
    <property type="entry name" value="MFS"/>
    <property type="match status" value="1"/>
</dbReference>
<dbReference type="InterPro" id="IPR020846">
    <property type="entry name" value="MFS_dom"/>
</dbReference>
<dbReference type="AlphaFoldDB" id="A0ABD2AMR5"/>
<dbReference type="PANTHER" id="PTHR23511">
    <property type="entry name" value="SYNAPTIC VESICLE GLYCOPROTEIN 2"/>
    <property type="match status" value="1"/>
</dbReference>
<evidence type="ECO:0000256" key="7">
    <source>
        <dbReference type="SAM" id="Phobius"/>
    </source>
</evidence>
<name>A0ABD2AMR5_VESMC</name>
<keyword evidence="4 7" id="KW-0812">Transmembrane</keyword>
<evidence type="ECO:0000313" key="10">
    <source>
        <dbReference type="Proteomes" id="UP001607303"/>
    </source>
</evidence>
<feature type="transmembrane region" description="Helical" evidence="7">
    <location>
        <begin position="258"/>
        <end position="279"/>
    </location>
</feature>
<dbReference type="PANTHER" id="PTHR23511:SF36">
    <property type="entry name" value="EG:BACR7A4.13 PROTEIN-RELATED"/>
    <property type="match status" value="1"/>
</dbReference>
<feature type="transmembrane region" description="Helical" evidence="7">
    <location>
        <begin position="186"/>
        <end position="207"/>
    </location>
</feature>
<feature type="transmembrane region" description="Helical" evidence="7">
    <location>
        <begin position="524"/>
        <end position="542"/>
    </location>
</feature>
<evidence type="ECO:0000256" key="6">
    <source>
        <dbReference type="ARBA" id="ARBA00023136"/>
    </source>
</evidence>
<dbReference type="Pfam" id="PF14846">
    <property type="entry name" value="DUF4485"/>
    <property type="match status" value="1"/>
</dbReference>
<feature type="transmembrane region" description="Helical" evidence="7">
    <location>
        <begin position="578"/>
        <end position="601"/>
    </location>
</feature>
<evidence type="ECO:0000259" key="8">
    <source>
        <dbReference type="PROSITE" id="PS50850"/>
    </source>
</evidence>
<keyword evidence="3" id="KW-0813">Transport</keyword>
<dbReference type="EMBL" id="JAYRBN010000116">
    <property type="protein sequence ID" value="KAL2721921.1"/>
    <property type="molecule type" value="Genomic_DNA"/>
</dbReference>
<evidence type="ECO:0000313" key="9">
    <source>
        <dbReference type="EMBL" id="KAL2721921.1"/>
    </source>
</evidence>
<gene>
    <name evidence="9" type="ORF">V1477_020741</name>
</gene>
<evidence type="ECO:0000256" key="4">
    <source>
        <dbReference type="ARBA" id="ARBA00022692"/>
    </source>
</evidence>
<feature type="transmembrane region" description="Helical" evidence="7">
    <location>
        <begin position="315"/>
        <end position="331"/>
    </location>
</feature>
<dbReference type="InterPro" id="IPR027831">
    <property type="entry name" value="DUF4485"/>
</dbReference>
<organism evidence="9 10">
    <name type="scientific">Vespula maculifrons</name>
    <name type="common">Eastern yellow jacket</name>
    <name type="synonym">Wasp</name>
    <dbReference type="NCBI Taxonomy" id="7453"/>
    <lineage>
        <taxon>Eukaryota</taxon>
        <taxon>Metazoa</taxon>
        <taxon>Ecdysozoa</taxon>
        <taxon>Arthropoda</taxon>
        <taxon>Hexapoda</taxon>
        <taxon>Insecta</taxon>
        <taxon>Pterygota</taxon>
        <taxon>Neoptera</taxon>
        <taxon>Endopterygota</taxon>
        <taxon>Hymenoptera</taxon>
        <taxon>Apocrita</taxon>
        <taxon>Aculeata</taxon>
        <taxon>Vespoidea</taxon>
        <taxon>Vespidae</taxon>
        <taxon>Vespinae</taxon>
        <taxon>Vespula</taxon>
    </lineage>
</organism>
<comment type="subcellular location">
    <subcellularLocation>
        <location evidence="1">Membrane</location>
        <topology evidence="1">Multi-pass membrane protein</topology>
    </subcellularLocation>
</comment>
<keyword evidence="10" id="KW-1185">Reference proteome</keyword>
<comment type="caution">
    <text evidence="9">The sequence shown here is derived from an EMBL/GenBank/DDBJ whole genome shotgun (WGS) entry which is preliminary data.</text>
</comment>
<dbReference type="Pfam" id="PF00083">
    <property type="entry name" value="Sugar_tr"/>
    <property type="match status" value="1"/>
</dbReference>
<protein>
    <submittedName>
        <fullName evidence="9">Synaptic vesicle glycoprotein 2B-like isoform X4</fullName>
    </submittedName>
</protein>
<feature type="transmembrane region" description="Helical" evidence="7">
    <location>
        <begin position="227"/>
        <end position="246"/>
    </location>
</feature>
<dbReference type="GO" id="GO:0016020">
    <property type="term" value="C:membrane"/>
    <property type="evidence" value="ECO:0007669"/>
    <property type="project" value="UniProtKB-SubCell"/>
</dbReference>
<feature type="transmembrane region" description="Helical" evidence="7">
    <location>
        <begin position="343"/>
        <end position="364"/>
    </location>
</feature>
<dbReference type="InterPro" id="IPR036259">
    <property type="entry name" value="MFS_trans_sf"/>
</dbReference>
<dbReference type="Proteomes" id="UP001607303">
    <property type="component" value="Unassembled WGS sequence"/>
</dbReference>
<feature type="transmembrane region" description="Helical" evidence="7">
    <location>
        <begin position="437"/>
        <end position="457"/>
    </location>
</feature>
<comment type="similarity">
    <text evidence="2">Belongs to the major facilitator superfamily.</text>
</comment>
<feature type="domain" description="Major facilitator superfamily (MFS) profile" evidence="8">
    <location>
        <begin position="190"/>
        <end position="665"/>
    </location>
</feature>
<proteinExistence type="inferred from homology"/>
<sequence length="665" mass="74063">MSIRDIKIPNVFSNEHEIKNENFIYNDLLVRALVQLFPREERSLIHLWLEKLKSTHTDNVEKLSNRNNYMWLLLFVLQNGNLIEPFDEPPPVDELPPISDIMASIPAQMIEELISLPDINFPQSDWTSSDTNVMDMKETHSGMPPHKFLEYQPCPVNGISCEDVKSADSGPADFERAICSSGYGKFNYLLLLAVLPASCASIFSSSSTAYVLPSAECDLELTMLDKGLLNSMSFAGMISTNFLWGFMADTFGRKRIMFYGYMLTGLITLATCFSHTSWLLILFKFFEGSIISGPYAALMSYLAEVHDENHRSRTYMWLGIAWLIIPQKWNWSLLHGFVEIKSWRVFLAICSLPAFLACITIFFFPESPRFLLLKGRREEALEIFKKIYSINTGKPADTYLVKDLEDEYSIKSSGDKWKEKILSSWEQIKPLFLPPNVFNLIVISLIQLGATIGSNSLRLWMPQLFSLIESYKVSHVLKDQMGSQPSFCYMLNSSEKSNDNVTVIVNSTAEAVVACVSTELNSTVFVNSIVIALTGVIGYTLAGTLITVVGKKKLMAICFLVAASCCGSLYWADDTNGILGLSSVFVAMSSIGGATVVNIIVDNFPTCLRTMAVSTAMTIGRCGAVIGNLLFPVLFVAAALVILLPQKPSTNKKPKEIKISIGNDK</sequence>
<evidence type="ECO:0000256" key="3">
    <source>
        <dbReference type="ARBA" id="ARBA00022448"/>
    </source>
</evidence>
<dbReference type="InterPro" id="IPR005828">
    <property type="entry name" value="MFS_sugar_transport-like"/>
</dbReference>
<accession>A0ABD2AMR5</accession>
<keyword evidence="6 7" id="KW-0472">Membrane</keyword>
<reference evidence="9 10" key="1">
    <citation type="journal article" date="2024" name="Ann. Entomol. Soc. Am.">
        <title>Genomic analyses of the southern and eastern yellowjacket wasps (Hymenoptera: Vespidae) reveal evolutionary signatures of social life.</title>
        <authorList>
            <person name="Catto M.A."/>
            <person name="Caine P.B."/>
            <person name="Orr S.E."/>
            <person name="Hunt B.G."/>
            <person name="Goodisman M.A.D."/>
        </authorList>
    </citation>
    <scope>NUCLEOTIDE SEQUENCE [LARGE SCALE GENOMIC DNA]</scope>
    <source>
        <strain evidence="9">232</strain>
        <tissue evidence="9">Head and thorax</tissue>
    </source>
</reference>
<evidence type="ECO:0000256" key="2">
    <source>
        <dbReference type="ARBA" id="ARBA00008335"/>
    </source>
</evidence>
<evidence type="ECO:0000256" key="5">
    <source>
        <dbReference type="ARBA" id="ARBA00022989"/>
    </source>
</evidence>
<dbReference type="SUPFAM" id="SSF103473">
    <property type="entry name" value="MFS general substrate transporter"/>
    <property type="match status" value="1"/>
</dbReference>
<keyword evidence="5 7" id="KW-1133">Transmembrane helix</keyword>
<evidence type="ECO:0000256" key="1">
    <source>
        <dbReference type="ARBA" id="ARBA00004141"/>
    </source>
</evidence>
<dbReference type="Gene3D" id="1.20.1250.20">
    <property type="entry name" value="MFS general substrate transporter like domains"/>
    <property type="match status" value="1"/>
</dbReference>